<dbReference type="CDD" id="cd07185">
    <property type="entry name" value="OmpA_C-like"/>
    <property type="match status" value="1"/>
</dbReference>
<proteinExistence type="predicted"/>
<dbReference type="PRINTS" id="PR01023">
    <property type="entry name" value="NAFLGMOTY"/>
</dbReference>
<evidence type="ECO:0000256" key="2">
    <source>
        <dbReference type="ARBA" id="ARBA00023136"/>
    </source>
</evidence>
<keyword evidence="2 4" id="KW-0472">Membrane</keyword>
<gene>
    <name evidence="7" type="ORF">HQN79_01800</name>
</gene>
<dbReference type="InterPro" id="IPR006664">
    <property type="entry name" value="OMP_bac"/>
</dbReference>
<name>A0A7D4P3S7_9GAMM</name>
<feature type="domain" description="OmpA-like" evidence="6">
    <location>
        <begin position="173"/>
        <end position="288"/>
    </location>
</feature>
<dbReference type="InterPro" id="IPR006665">
    <property type="entry name" value="OmpA-like"/>
</dbReference>
<dbReference type="InterPro" id="IPR036737">
    <property type="entry name" value="OmpA-like_sf"/>
</dbReference>
<evidence type="ECO:0000313" key="8">
    <source>
        <dbReference type="Proteomes" id="UP000504724"/>
    </source>
</evidence>
<dbReference type="PROSITE" id="PS51123">
    <property type="entry name" value="OMPA_2"/>
    <property type="match status" value="1"/>
</dbReference>
<dbReference type="Proteomes" id="UP000504724">
    <property type="component" value="Chromosome"/>
</dbReference>
<dbReference type="PRINTS" id="PR01021">
    <property type="entry name" value="OMPADOMAIN"/>
</dbReference>
<dbReference type="EMBL" id="CP054020">
    <property type="protein sequence ID" value="QKI88395.1"/>
    <property type="molecule type" value="Genomic_DNA"/>
</dbReference>
<keyword evidence="3" id="KW-0998">Cell outer membrane</keyword>
<dbReference type="SUPFAM" id="SSF103088">
    <property type="entry name" value="OmpA-like"/>
    <property type="match status" value="1"/>
</dbReference>
<evidence type="ECO:0000259" key="6">
    <source>
        <dbReference type="PROSITE" id="PS51123"/>
    </source>
</evidence>
<evidence type="ECO:0000313" key="7">
    <source>
        <dbReference type="EMBL" id="QKI88395.1"/>
    </source>
</evidence>
<dbReference type="AlphaFoldDB" id="A0A7D4P3S7"/>
<dbReference type="Pfam" id="PF00691">
    <property type="entry name" value="OmpA"/>
    <property type="match status" value="1"/>
</dbReference>
<keyword evidence="8" id="KW-1185">Reference proteome</keyword>
<accession>A0A7D4P3S7</accession>
<protein>
    <submittedName>
        <fullName evidence="7">OmpA family protein</fullName>
    </submittedName>
</protein>
<feature type="signal peptide" evidence="5">
    <location>
        <begin position="1"/>
        <end position="23"/>
    </location>
</feature>
<dbReference type="KEGG" id="txa:HQN79_01800"/>
<dbReference type="Gene3D" id="3.30.1330.60">
    <property type="entry name" value="OmpA-like domain"/>
    <property type="match status" value="1"/>
</dbReference>
<organism evidence="7 8">
    <name type="scientific">Thiomicrorhabdus xiamenensis</name>
    <dbReference type="NCBI Taxonomy" id="2739063"/>
    <lineage>
        <taxon>Bacteria</taxon>
        <taxon>Pseudomonadati</taxon>
        <taxon>Pseudomonadota</taxon>
        <taxon>Gammaproteobacteria</taxon>
        <taxon>Thiotrichales</taxon>
        <taxon>Piscirickettsiaceae</taxon>
        <taxon>Thiomicrorhabdus</taxon>
    </lineage>
</organism>
<feature type="chain" id="PRO_5028959024" evidence="5">
    <location>
        <begin position="24"/>
        <end position="288"/>
    </location>
</feature>
<dbReference type="InterPro" id="IPR050330">
    <property type="entry name" value="Bact_OuterMem_StrucFunc"/>
</dbReference>
<evidence type="ECO:0000256" key="5">
    <source>
        <dbReference type="SAM" id="SignalP"/>
    </source>
</evidence>
<evidence type="ECO:0000256" key="4">
    <source>
        <dbReference type="PROSITE-ProRule" id="PRU00473"/>
    </source>
</evidence>
<dbReference type="RefSeq" id="WP_173283995.1">
    <property type="nucleotide sequence ID" value="NZ_CP054020.1"/>
</dbReference>
<evidence type="ECO:0000256" key="1">
    <source>
        <dbReference type="ARBA" id="ARBA00004442"/>
    </source>
</evidence>
<evidence type="ECO:0000256" key="3">
    <source>
        <dbReference type="ARBA" id="ARBA00023237"/>
    </source>
</evidence>
<comment type="subcellular location">
    <subcellularLocation>
        <location evidence="1">Cell outer membrane</location>
    </subcellularLocation>
</comment>
<dbReference type="PANTHER" id="PTHR30329">
    <property type="entry name" value="STATOR ELEMENT OF FLAGELLAR MOTOR COMPLEX"/>
    <property type="match status" value="1"/>
</dbReference>
<keyword evidence="5" id="KW-0732">Signal</keyword>
<dbReference type="GO" id="GO:0009279">
    <property type="term" value="C:cell outer membrane"/>
    <property type="evidence" value="ECO:0007669"/>
    <property type="project" value="UniProtKB-SubCell"/>
</dbReference>
<dbReference type="PANTHER" id="PTHR30329:SF21">
    <property type="entry name" value="LIPOPROTEIN YIAD-RELATED"/>
    <property type="match status" value="1"/>
</dbReference>
<sequence>MKTKLLPLIAFVSAAAMMPAANAAEDTSGYVTDANGAIVKDSSGQCVRSSAWTPEKAIASCEAKTAAPAAAATTEAPAMTAAAPAAAAAAASKYTSETIMDNGMGAYVVDSQGRIVRDSMNRCVRSTKWSKDSAIAKCEGWEEEKPAAPTPAPVAAPKPEIKPFPAPAPEVKPMPVNEPIHFQGFFDFDSNNLNAKAKTQLNDYADYMKAVDDVTLKITGHTDSVGAKAYNQALSERRASAVKTYLEEQGIAGDRMTAIGMGESSPIASNKTKDGRAQNRRVEIEIVK</sequence>
<reference evidence="7 8" key="1">
    <citation type="submission" date="2020-05" db="EMBL/GenBank/DDBJ databases">
        <title>Thiomicrorhabdus sediminis sp.nov. and Thiomicrorhabdus xiamenensis sp.nov., novel sulfur-oxidizing bacteria isolated from coastal sediment.</title>
        <authorList>
            <person name="Liu X."/>
        </authorList>
    </citation>
    <scope>NUCLEOTIDE SEQUENCE [LARGE SCALE GENOMIC DNA]</scope>
    <source>
        <strain evidence="7 8">G2</strain>
    </source>
</reference>